<dbReference type="AlphaFoldDB" id="A0A0J1CWM5"/>
<reference evidence="2 3" key="1">
    <citation type="journal article" date="2015" name="Genome Announc.">
        <title>Draft Genome Sequence of Burkholderia sp. Strain PML1(12), an Ectomycorrhizosphere-Inhabiting Bacterium with Effective Mineral-Weathering Ability.</title>
        <authorList>
            <person name="Uroz S."/>
            <person name="Oger P."/>
        </authorList>
    </citation>
    <scope>NUCLEOTIDE SEQUENCE [LARGE SCALE GENOMIC DNA]</scope>
    <source>
        <strain evidence="3">PML1(12)</strain>
    </source>
</reference>
<protein>
    <submittedName>
        <fullName evidence="2">Uncharacterized protein</fullName>
    </submittedName>
</protein>
<organism evidence="2 3">
    <name type="scientific">Caballeronia mineralivorans PML1(12)</name>
    <dbReference type="NCBI Taxonomy" id="908627"/>
    <lineage>
        <taxon>Bacteria</taxon>
        <taxon>Pseudomonadati</taxon>
        <taxon>Pseudomonadota</taxon>
        <taxon>Betaproteobacteria</taxon>
        <taxon>Burkholderiales</taxon>
        <taxon>Burkholderiaceae</taxon>
        <taxon>Caballeronia</taxon>
    </lineage>
</organism>
<evidence type="ECO:0000313" key="2">
    <source>
        <dbReference type="EMBL" id="KLU24975.1"/>
    </source>
</evidence>
<dbReference type="SUPFAM" id="SSF89796">
    <property type="entry name" value="CoA-transferase family III (CaiB/BaiF)"/>
    <property type="match status" value="1"/>
</dbReference>
<evidence type="ECO:0000256" key="1">
    <source>
        <dbReference type="SAM" id="MobiDB-lite"/>
    </source>
</evidence>
<dbReference type="Proteomes" id="UP000035963">
    <property type="component" value="Unassembled WGS sequence"/>
</dbReference>
<dbReference type="EMBL" id="AEJF01000108">
    <property type="protein sequence ID" value="KLU24975.1"/>
    <property type="molecule type" value="Genomic_DNA"/>
</dbReference>
<gene>
    <name evidence="2" type="ORF">EOS_16905</name>
</gene>
<dbReference type="PATRIC" id="fig|908627.4.peg.3785"/>
<keyword evidence="3" id="KW-1185">Reference proteome</keyword>
<proteinExistence type="predicted"/>
<dbReference type="InterPro" id="IPR023606">
    <property type="entry name" value="CoA-Trfase_III_dom_1_sf"/>
</dbReference>
<evidence type="ECO:0000313" key="3">
    <source>
        <dbReference type="Proteomes" id="UP000035963"/>
    </source>
</evidence>
<sequence length="137" mass="15059">MPAIVPQTQGKGCCRSVARTWPLWEKTQRADMPVKTCHTLKTLPLDSHLNAVGLLKHEDHPTEGKTMAIRSTISSDDAYPSPGTFSQPRGWETSEVLEEIGYFSIEIEQLLAEHAVVASTSNKASPLVREQTCASKV</sequence>
<feature type="region of interest" description="Disordered" evidence="1">
    <location>
        <begin position="72"/>
        <end position="92"/>
    </location>
</feature>
<accession>A0A0J1CWM5</accession>
<name>A0A0J1CWM5_9BURK</name>
<dbReference type="Gene3D" id="3.40.50.10540">
    <property type="entry name" value="Crotonobetainyl-coa:carnitine coa-transferase, domain 1"/>
    <property type="match status" value="1"/>
</dbReference>
<comment type="caution">
    <text evidence="2">The sequence shown here is derived from an EMBL/GenBank/DDBJ whole genome shotgun (WGS) entry which is preliminary data.</text>
</comment>